<dbReference type="InterPro" id="IPR036457">
    <property type="entry name" value="PPM-type-like_dom_sf"/>
</dbReference>
<sequence length="260" mass="29262">MFVSTRILSLMNKSLFPTFANPHAYACTGVGKRSANEDYFTEESNDYGRLLVVCDGVGGAERGAEASKYIAEHIATAWRTNNAPWLAEELQHEIQRAELDFRSEFSSSATQQMGTTVVVAQWVQDQVIVAWVGDSPFYHFSENGEQVYRSKDHSMVQNLIDAGVISEKEGKVWPGRNVITRSVSLRGEKTQADVYQAEVQKGDVFFLATDGVLEGVDLRLFRAKIKKGRDMNEIGHWMKSCCEKFSKDNFTFHLVQNSNN</sequence>
<keyword evidence="2" id="KW-0614">Plasmid</keyword>
<proteinExistence type="predicted"/>
<gene>
    <name evidence="2" type="ORF">PEPS_40230</name>
</gene>
<name>A0ABM7VL65_9BACT</name>
<dbReference type="InterPro" id="IPR001932">
    <property type="entry name" value="PPM-type_phosphatase-like_dom"/>
</dbReference>
<dbReference type="SMART" id="SM00331">
    <property type="entry name" value="PP2C_SIG"/>
    <property type="match status" value="1"/>
</dbReference>
<feature type="domain" description="PPM-type phosphatase" evidence="1">
    <location>
        <begin position="22"/>
        <end position="257"/>
    </location>
</feature>
<reference evidence="2 3" key="1">
    <citation type="submission" date="2021-12" db="EMBL/GenBank/DDBJ databases">
        <title>Genome sequencing of bacteria with rrn-lacking chromosome and rrn-plasmid.</title>
        <authorList>
            <person name="Anda M."/>
            <person name="Iwasaki W."/>
        </authorList>
    </citation>
    <scope>NUCLEOTIDE SEQUENCE [LARGE SCALE GENOMIC DNA]</scope>
    <source>
        <strain evidence="2 3">NBRC 101262</strain>
        <plasmid evidence="2 3">pPP3</plasmid>
    </source>
</reference>
<geneLocation type="plasmid" evidence="2 3">
    <name>pPP3</name>
</geneLocation>
<dbReference type="CDD" id="cd00143">
    <property type="entry name" value="PP2Cc"/>
    <property type="match status" value="1"/>
</dbReference>
<accession>A0ABM7VL65</accession>
<dbReference type="Gene3D" id="3.60.40.10">
    <property type="entry name" value="PPM-type phosphatase domain"/>
    <property type="match status" value="1"/>
</dbReference>
<protein>
    <submittedName>
        <fullName evidence="2">Protein phosphatase</fullName>
    </submittedName>
</protein>
<dbReference type="Pfam" id="PF13672">
    <property type="entry name" value="PP2C_2"/>
    <property type="match status" value="1"/>
</dbReference>
<dbReference type="EMBL" id="AP025295">
    <property type="protein sequence ID" value="BDD01743.1"/>
    <property type="molecule type" value="Genomic_DNA"/>
</dbReference>
<dbReference type="PROSITE" id="PS51746">
    <property type="entry name" value="PPM_2"/>
    <property type="match status" value="1"/>
</dbReference>
<dbReference type="SUPFAM" id="SSF81606">
    <property type="entry name" value="PP2C-like"/>
    <property type="match status" value="1"/>
</dbReference>
<evidence type="ECO:0000313" key="3">
    <source>
        <dbReference type="Proteomes" id="UP001354989"/>
    </source>
</evidence>
<keyword evidence="3" id="KW-1185">Reference proteome</keyword>
<organism evidence="2 3">
    <name type="scientific">Persicobacter psychrovividus</name>
    <dbReference type="NCBI Taxonomy" id="387638"/>
    <lineage>
        <taxon>Bacteria</taxon>
        <taxon>Pseudomonadati</taxon>
        <taxon>Bacteroidota</taxon>
        <taxon>Cytophagia</taxon>
        <taxon>Cytophagales</taxon>
        <taxon>Persicobacteraceae</taxon>
        <taxon>Persicobacter</taxon>
    </lineage>
</organism>
<evidence type="ECO:0000259" key="1">
    <source>
        <dbReference type="PROSITE" id="PS51746"/>
    </source>
</evidence>
<dbReference type="Proteomes" id="UP001354989">
    <property type="component" value="Plasmid pPP3"/>
</dbReference>
<dbReference type="SMART" id="SM00332">
    <property type="entry name" value="PP2Cc"/>
    <property type="match status" value="1"/>
</dbReference>
<evidence type="ECO:0000313" key="2">
    <source>
        <dbReference type="EMBL" id="BDD01743.1"/>
    </source>
</evidence>